<dbReference type="PANTHER" id="PTHR31885">
    <property type="entry name" value="GH04784P"/>
    <property type="match status" value="1"/>
</dbReference>
<comment type="subcellular location">
    <subcellularLocation>
        <location evidence="1">Membrane</location>
        <topology evidence="1">Multi-pass membrane protein</topology>
    </subcellularLocation>
</comment>
<protein>
    <recommendedName>
        <fullName evidence="6">lysoplasmalogenase</fullName>
        <ecNumber evidence="6">3.3.2.2</ecNumber>
    </recommendedName>
</protein>
<comment type="similarity">
    <text evidence="2">Belongs to the TMEM86 family.</text>
</comment>
<dbReference type="Pfam" id="PF07947">
    <property type="entry name" value="YhhN"/>
    <property type="match status" value="1"/>
</dbReference>
<name>A0A7M7TF12_APIME</name>
<sequence>MSSPAQVLKSIGPKLVPFFKSVSVYFILLAEQPSLLTACFKCLPIISLIVFVLLHGINLSQEYTFSRRILTGLIFSCIGDALLVWPSCFTPGMCMFALAQIMYISAFGFIPLNIMLGTILYAMCSLVIYTLMPGLNGILVVGVPVYTILLTTMAWRAISRVQFYKELWTWTKLCSCIGSICFLISDTLLGFHYFHTPLPYSQVSIMLTYYAAQLGIALSAVGSKNNNNNNNNNINNDKKNDVALMKG</sequence>
<gene>
    <name evidence="10" type="primary">409538</name>
    <name evidence="12" type="synonym">LOC409538</name>
</gene>
<comment type="catalytic activity">
    <reaction evidence="7">
        <text>a 1-O-(1Z-alkenyl)-sn-glycero-3-phosphoethanolamine + H2O = a 2,3-saturated aldehyde + sn-glycero-3-phosphoethanolamine</text>
        <dbReference type="Rhea" id="RHEA:16905"/>
        <dbReference type="ChEBI" id="CHEBI:15377"/>
        <dbReference type="ChEBI" id="CHEBI:73359"/>
        <dbReference type="ChEBI" id="CHEBI:77288"/>
        <dbReference type="ChEBI" id="CHEBI:143890"/>
        <dbReference type="EC" id="3.3.2.2"/>
    </reaction>
</comment>
<reference evidence="10" key="1">
    <citation type="submission" date="2021-01" db="UniProtKB">
        <authorList>
            <consortium name="EnsemblMetazoa"/>
        </authorList>
    </citation>
    <scope>IDENTIFICATION</scope>
    <source>
        <strain evidence="10">DH4</strain>
    </source>
</reference>
<dbReference type="PANTHER" id="PTHR31885:SF6">
    <property type="entry name" value="GH04784P"/>
    <property type="match status" value="1"/>
</dbReference>
<evidence type="ECO:0000256" key="7">
    <source>
        <dbReference type="ARBA" id="ARBA00049458"/>
    </source>
</evidence>
<feature type="transmembrane region" description="Helical" evidence="9">
    <location>
        <begin position="200"/>
        <end position="221"/>
    </location>
</feature>
<reference evidence="12" key="2">
    <citation type="submission" date="2025-04" db="UniProtKB">
        <authorList>
            <consortium name="RefSeq"/>
        </authorList>
    </citation>
    <scope>IDENTIFICATION</scope>
    <source>
        <strain evidence="12">DH4</strain>
        <tissue evidence="12">Whole body</tissue>
    </source>
</reference>
<keyword evidence="3 9" id="KW-0812">Transmembrane</keyword>
<feature type="transmembrane region" description="Helical" evidence="9">
    <location>
        <begin position="101"/>
        <end position="132"/>
    </location>
</feature>
<evidence type="ECO:0000256" key="2">
    <source>
        <dbReference type="ARBA" id="ARBA00007375"/>
    </source>
</evidence>
<keyword evidence="5 9" id="KW-0472">Membrane</keyword>
<evidence type="ECO:0000256" key="6">
    <source>
        <dbReference type="ARBA" id="ARBA00035673"/>
    </source>
</evidence>
<dbReference type="EnsemblMetazoa" id="XM_393044">
    <property type="protein sequence ID" value="XP_393044"/>
    <property type="gene ID" value="LOC409538"/>
</dbReference>
<evidence type="ECO:0000313" key="10">
    <source>
        <dbReference type="EnsemblMetazoa" id="XP_393044"/>
    </source>
</evidence>
<evidence type="ECO:0000256" key="9">
    <source>
        <dbReference type="SAM" id="Phobius"/>
    </source>
</evidence>
<dbReference type="GO" id="GO:0047408">
    <property type="term" value="F:alkenylglycerophosphocholine hydrolase activity"/>
    <property type="evidence" value="ECO:0007669"/>
    <property type="project" value="UniProtKB-EC"/>
</dbReference>
<keyword evidence="11" id="KW-1185">Reference proteome</keyword>
<dbReference type="GeneID" id="409538"/>
<dbReference type="OMA" id="LMFGITH"/>
<dbReference type="OrthoDB" id="2133758at2759"/>
<proteinExistence type="inferred from homology"/>
<feature type="transmembrane region" description="Helical" evidence="9">
    <location>
        <begin position="69"/>
        <end position="89"/>
    </location>
</feature>
<keyword evidence="4 9" id="KW-1133">Transmembrane helix</keyword>
<evidence type="ECO:0000256" key="5">
    <source>
        <dbReference type="ARBA" id="ARBA00023136"/>
    </source>
</evidence>
<accession>A0A7M7TF12</accession>
<dbReference type="Proteomes" id="UP000005203">
    <property type="component" value="Linkage group LG8"/>
</dbReference>
<feature type="transmembrane region" description="Helical" evidence="9">
    <location>
        <begin position="138"/>
        <end position="158"/>
    </location>
</feature>
<evidence type="ECO:0000313" key="11">
    <source>
        <dbReference type="Proteomes" id="UP000005203"/>
    </source>
</evidence>
<comment type="catalytic activity">
    <reaction evidence="8">
        <text>a 1-O-(1Z-alkenyl)-sn-glycero-3-phosphocholine + H2O = a 2,3-saturated aldehyde + sn-glycerol 3-phosphocholine</text>
        <dbReference type="Rhea" id="RHEA:22544"/>
        <dbReference type="ChEBI" id="CHEBI:15377"/>
        <dbReference type="ChEBI" id="CHEBI:16870"/>
        <dbReference type="ChEBI" id="CHEBI:73359"/>
        <dbReference type="ChEBI" id="CHEBI:77287"/>
        <dbReference type="EC" id="3.3.2.2"/>
    </reaction>
</comment>
<dbReference type="GO" id="GO:0016020">
    <property type="term" value="C:membrane"/>
    <property type="evidence" value="ECO:0007669"/>
    <property type="project" value="UniProtKB-SubCell"/>
</dbReference>
<evidence type="ECO:0000256" key="1">
    <source>
        <dbReference type="ARBA" id="ARBA00004141"/>
    </source>
</evidence>
<evidence type="ECO:0000256" key="3">
    <source>
        <dbReference type="ARBA" id="ARBA00022692"/>
    </source>
</evidence>
<organism evidence="10">
    <name type="scientific">Apis mellifera</name>
    <name type="common">Honeybee</name>
    <dbReference type="NCBI Taxonomy" id="7460"/>
    <lineage>
        <taxon>Eukaryota</taxon>
        <taxon>Metazoa</taxon>
        <taxon>Ecdysozoa</taxon>
        <taxon>Arthropoda</taxon>
        <taxon>Hexapoda</taxon>
        <taxon>Insecta</taxon>
        <taxon>Pterygota</taxon>
        <taxon>Neoptera</taxon>
        <taxon>Endopterygota</taxon>
        <taxon>Hymenoptera</taxon>
        <taxon>Apocrita</taxon>
        <taxon>Aculeata</taxon>
        <taxon>Apoidea</taxon>
        <taxon>Anthophila</taxon>
        <taxon>Apidae</taxon>
        <taxon>Apis</taxon>
    </lineage>
</organism>
<dbReference type="EC" id="3.3.2.2" evidence="6"/>
<feature type="transmembrane region" description="Helical" evidence="9">
    <location>
        <begin position="35"/>
        <end position="57"/>
    </location>
</feature>
<dbReference type="AlphaFoldDB" id="A0A7M7TF12"/>
<evidence type="ECO:0000256" key="4">
    <source>
        <dbReference type="ARBA" id="ARBA00022989"/>
    </source>
</evidence>
<dbReference type="InterPro" id="IPR012506">
    <property type="entry name" value="TMEM86B-like"/>
</dbReference>
<evidence type="ECO:0000256" key="8">
    <source>
        <dbReference type="ARBA" id="ARBA00049560"/>
    </source>
</evidence>
<dbReference type="KEGG" id="ame:409538"/>
<dbReference type="RefSeq" id="XP_393044.4">
    <property type="nucleotide sequence ID" value="XM_393044.7"/>
</dbReference>
<accession>A0A8B9AZ87</accession>
<evidence type="ECO:0000313" key="12">
    <source>
        <dbReference type="RefSeq" id="XP_393044.4"/>
    </source>
</evidence>
<feature type="transmembrane region" description="Helical" evidence="9">
    <location>
        <begin position="170"/>
        <end position="194"/>
    </location>
</feature>